<dbReference type="EMBL" id="NJIH01000005">
    <property type="protein sequence ID" value="OWT60589.1"/>
    <property type="molecule type" value="Genomic_DNA"/>
</dbReference>
<dbReference type="OrthoDB" id="5294844at2"/>
<dbReference type="GO" id="GO:0008410">
    <property type="term" value="F:CoA-transferase activity"/>
    <property type="evidence" value="ECO:0007669"/>
    <property type="project" value="TreeGrafter"/>
</dbReference>
<proteinExistence type="predicted"/>
<accession>A0A225MP72</accession>
<gene>
    <name evidence="2" type="ORF">CEY11_10180</name>
</gene>
<reference evidence="3" key="1">
    <citation type="submission" date="2017-06" db="EMBL/GenBank/DDBJ databases">
        <title>Herbaspirillum phytohormonus sp. nov., isolated from the root nodule of Robinia pseudoacacia in lead-zinc mine.</title>
        <authorList>
            <person name="Fan M."/>
            <person name="Lin Y."/>
        </authorList>
    </citation>
    <scope>NUCLEOTIDE SEQUENCE [LARGE SCALE GENOMIC DNA]</scope>
    <source>
        <strain evidence="3">SC-089</strain>
    </source>
</reference>
<dbReference type="Pfam" id="PF02515">
    <property type="entry name" value="CoA_transf_3"/>
    <property type="match status" value="1"/>
</dbReference>
<dbReference type="InterPro" id="IPR044855">
    <property type="entry name" value="CoA-Trfase_III_dom3_sf"/>
</dbReference>
<dbReference type="Proteomes" id="UP000214603">
    <property type="component" value="Unassembled WGS sequence"/>
</dbReference>
<dbReference type="PANTHER" id="PTHR48207">
    <property type="entry name" value="SUCCINATE--HYDROXYMETHYLGLUTARATE COA-TRANSFERASE"/>
    <property type="match status" value="1"/>
</dbReference>
<comment type="caution">
    <text evidence="2">The sequence shown here is derived from an EMBL/GenBank/DDBJ whole genome shotgun (WGS) entry which is preliminary data.</text>
</comment>
<dbReference type="InterPro" id="IPR003673">
    <property type="entry name" value="CoA-Trfase_fam_III"/>
</dbReference>
<dbReference type="AlphaFoldDB" id="A0A225MP72"/>
<keyword evidence="1 2" id="KW-0808">Transferase</keyword>
<dbReference type="PANTHER" id="PTHR48207:SF3">
    <property type="entry name" value="SUCCINATE--HYDROXYMETHYLGLUTARATE COA-TRANSFERASE"/>
    <property type="match status" value="1"/>
</dbReference>
<evidence type="ECO:0000313" key="3">
    <source>
        <dbReference type="Proteomes" id="UP000214603"/>
    </source>
</evidence>
<name>A0A225MP72_9BURK</name>
<keyword evidence="3" id="KW-1185">Reference proteome</keyword>
<protein>
    <submittedName>
        <fullName evidence="2">CoA transferase</fullName>
    </submittedName>
</protein>
<evidence type="ECO:0000256" key="1">
    <source>
        <dbReference type="ARBA" id="ARBA00022679"/>
    </source>
</evidence>
<dbReference type="Gene3D" id="3.30.1540.10">
    <property type="entry name" value="formyl-coa transferase, domain 3"/>
    <property type="match status" value="1"/>
</dbReference>
<evidence type="ECO:0000313" key="2">
    <source>
        <dbReference type="EMBL" id="OWT60589.1"/>
    </source>
</evidence>
<dbReference type="InterPro" id="IPR050483">
    <property type="entry name" value="CoA-transferase_III_domain"/>
</dbReference>
<dbReference type="SUPFAM" id="SSF89796">
    <property type="entry name" value="CoA-transferase family III (CaiB/BaiF)"/>
    <property type="match status" value="1"/>
</dbReference>
<dbReference type="Gene3D" id="3.40.50.10540">
    <property type="entry name" value="Crotonobetainyl-coa:carnitine coa-transferase, domain 1"/>
    <property type="match status" value="1"/>
</dbReference>
<dbReference type="InterPro" id="IPR023606">
    <property type="entry name" value="CoA-Trfase_III_dom_1_sf"/>
</dbReference>
<dbReference type="RefSeq" id="WP_088603289.1">
    <property type="nucleotide sequence ID" value="NZ_NJIH01000005.1"/>
</dbReference>
<sequence length="406" mass="44034">MSALLADVRVLDLSRILAGPWATQNLADLGASVVKIERPGAGDDTRHMGPPFFRAPGSDTDGDAAYFMCCNRGKQSVTIDFTRPEGQALVRKLAGQADVLVENYKVGGLRKYGLDYESLAEINPDLVYCSVTGFGQTGPYRERAGYDYLIQAMSGLMSVTGECDELPGGGPQRVGVAVSDLFSGMYATVAILAALRHRDRGGGGQHIDISLLDCQIGTLVNQGLNYLATGQAPVRMGNGHPNIAPYQRYRARDGYLILAVGNDAQFRKFCCAAGRPEMGSDPRYATIGDRVRNRASLNEWLVAMMAERTVDEWVALLERAGVPCGPINSIARVFEDPHVQARGMRVDLEHPVYGSVPGIRNPIRYSKTPMEHHNAPPALGQHTERVLRDLGLSAEDIAGLRADHIV</sequence>
<organism evidence="2 3">
    <name type="scientific">Candidimonas nitroreducens</name>
    <dbReference type="NCBI Taxonomy" id="683354"/>
    <lineage>
        <taxon>Bacteria</taxon>
        <taxon>Pseudomonadati</taxon>
        <taxon>Pseudomonadota</taxon>
        <taxon>Betaproteobacteria</taxon>
        <taxon>Burkholderiales</taxon>
        <taxon>Alcaligenaceae</taxon>
        <taxon>Candidimonas</taxon>
    </lineage>
</organism>